<dbReference type="GeneID" id="7834270"/>
<keyword evidence="1" id="KW-0732">Signal</keyword>
<evidence type="ECO:0000313" key="4">
    <source>
        <dbReference type="Proteomes" id="UP000009168"/>
    </source>
</evidence>
<dbReference type="SUPFAM" id="SSF49344">
    <property type="entry name" value="CBD9-like"/>
    <property type="match status" value="1"/>
</dbReference>
<feature type="domain" description="Carbohydrate-binding" evidence="2">
    <location>
        <begin position="60"/>
        <end position="236"/>
    </location>
</feature>
<evidence type="ECO:0000313" key="3">
    <source>
        <dbReference type="EMBL" id="EAR90073.3"/>
    </source>
</evidence>
<dbReference type="eggNOG" id="ENOG502R2WP">
    <property type="taxonomic scope" value="Eukaryota"/>
</dbReference>
<dbReference type="CDD" id="cd09620">
    <property type="entry name" value="CBM9_like_3"/>
    <property type="match status" value="1"/>
</dbReference>
<dbReference type="GO" id="GO:0004553">
    <property type="term" value="F:hydrolase activity, hydrolyzing O-glycosyl compounds"/>
    <property type="evidence" value="ECO:0007669"/>
    <property type="project" value="InterPro"/>
</dbReference>
<keyword evidence="4" id="KW-1185">Reference proteome</keyword>
<sequence>MKKLLVVLLALCLANCANTFLRNSLFQASQNQLVVAACPPDMESDIEQQDRIVGFIPYFYYQNGTGVSDISTTVQICHRNFEIIDITWNVADTQMISNYTQCNDPLYNQDVVEVFLGTPENYLTEYLEVEVNPQGALFAANITNTNNSCSGISDSLIPCNETGIFYSAQIADFGYKANAQIPVKLVTGTQQAYHLKGNFFRIDYAFNGDIDYSCWRPTYVSPACFHVPSQFGDIFLV</sequence>
<dbReference type="InterPro" id="IPR010502">
    <property type="entry name" value="Carb-bd_dom_fam9"/>
</dbReference>
<accession>Q22XU8</accession>
<dbReference type="EMBL" id="GG662802">
    <property type="protein sequence ID" value="EAR90073.3"/>
    <property type="molecule type" value="Genomic_DNA"/>
</dbReference>
<protein>
    <recommendedName>
        <fullName evidence="2">Carbohydrate-binding domain-containing protein</fullName>
    </recommendedName>
</protein>
<dbReference type="Pfam" id="PF06452">
    <property type="entry name" value="CBM9_1"/>
    <property type="match status" value="1"/>
</dbReference>
<dbReference type="Gene3D" id="2.60.40.1190">
    <property type="match status" value="1"/>
</dbReference>
<evidence type="ECO:0000259" key="2">
    <source>
        <dbReference type="Pfam" id="PF06452"/>
    </source>
</evidence>
<dbReference type="OMA" id="DRSTHYM"/>
<gene>
    <name evidence="3" type="ORF">TTHERM_01004980</name>
</gene>
<dbReference type="Proteomes" id="UP000009168">
    <property type="component" value="Unassembled WGS sequence"/>
</dbReference>
<name>Q22XU8_TETTS</name>
<dbReference type="KEGG" id="tet:TTHERM_01004980"/>
<dbReference type="GO" id="GO:0016052">
    <property type="term" value="P:carbohydrate catabolic process"/>
    <property type="evidence" value="ECO:0007669"/>
    <property type="project" value="InterPro"/>
</dbReference>
<proteinExistence type="predicted"/>
<dbReference type="HOGENOM" id="CLU_102397_0_0_1"/>
<organism evidence="3 4">
    <name type="scientific">Tetrahymena thermophila (strain SB210)</name>
    <dbReference type="NCBI Taxonomy" id="312017"/>
    <lineage>
        <taxon>Eukaryota</taxon>
        <taxon>Sar</taxon>
        <taxon>Alveolata</taxon>
        <taxon>Ciliophora</taxon>
        <taxon>Intramacronucleata</taxon>
        <taxon>Oligohymenophorea</taxon>
        <taxon>Hymenostomatida</taxon>
        <taxon>Tetrahymenina</taxon>
        <taxon>Tetrahymenidae</taxon>
        <taxon>Tetrahymena</taxon>
    </lineage>
</organism>
<evidence type="ECO:0000256" key="1">
    <source>
        <dbReference type="SAM" id="SignalP"/>
    </source>
</evidence>
<dbReference type="RefSeq" id="XP_001010318.3">
    <property type="nucleotide sequence ID" value="XM_001010318.4"/>
</dbReference>
<dbReference type="OrthoDB" id="61321at2759"/>
<feature type="chain" id="PRO_5004201389" description="Carbohydrate-binding domain-containing protein" evidence="1">
    <location>
        <begin position="20"/>
        <end position="237"/>
    </location>
</feature>
<reference evidence="4" key="1">
    <citation type="journal article" date="2006" name="PLoS Biol.">
        <title>Macronuclear genome sequence of the ciliate Tetrahymena thermophila, a model eukaryote.</title>
        <authorList>
            <person name="Eisen J.A."/>
            <person name="Coyne R.S."/>
            <person name="Wu M."/>
            <person name="Wu D."/>
            <person name="Thiagarajan M."/>
            <person name="Wortman J.R."/>
            <person name="Badger J.H."/>
            <person name="Ren Q."/>
            <person name="Amedeo P."/>
            <person name="Jones K.M."/>
            <person name="Tallon L.J."/>
            <person name="Delcher A.L."/>
            <person name="Salzberg S.L."/>
            <person name="Silva J.C."/>
            <person name="Haas B.J."/>
            <person name="Majoros W.H."/>
            <person name="Farzad M."/>
            <person name="Carlton J.M."/>
            <person name="Smith R.K. Jr."/>
            <person name="Garg J."/>
            <person name="Pearlman R.E."/>
            <person name="Karrer K.M."/>
            <person name="Sun L."/>
            <person name="Manning G."/>
            <person name="Elde N.C."/>
            <person name="Turkewitz A.P."/>
            <person name="Asai D.J."/>
            <person name="Wilkes D.E."/>
            <person name="Wang Y."/>
            <person name="Cai H."/>
            <person name="Collins K."/>
            <person name="Stewart B.A."/>
            <person name="Lee S.R."/>
            <person name="Wilamowska K."/>
            <person name="Weinberg Z."/>
            <person name="Ruzzo W.L."/>
            <person name="Wloga D."/>
            <person name="Gaertig J."/>
            <person name="Frankel J."/>
            <person name="Tsao C.-C."/>
            <person name="Gorovsky M.A."/>
            <person name="Keeling P.J."/>
            <person name="Waller R.F."/>
            <person name="Patron N.J."/>
            <person name="Cherry J.M."/>
            <person name="Stover N.A."/>
            <person name="Krieger C.J."/>
            <person name="del Toro C."/>
            <person name="Ryder H.F."/>
            <person name="Williamson S.C."/>
            <person name="Barbeau R.A."/>
            <person name="Hamilton E.P."/>
            <person name="Orias E."/>
        </authorList>
    </citation>
    <scope>NUCLEOTIDE SEQUENCE [LARGE SCALE GENOMIC DNA]</scope>
    <source>
        <strain evidence="4">SB210</strain>
    </source>
</reference>
<dbReference type="STRING" id="312017.Q22XU8"/>
<dbReference type="AlphaFoldDB" id="Q22XU8"/>
<feature type="signal peptide" evidence="1">
    <location>
        <begin position="1"/>
        <end position="19"/>
    </location>
</feature>
<dbReference type="GO" id="GO:0030246">
    <property type="term" value="F:carbohydrate binding"/>
    <property type="evidence" value="ECO:0007669"/>
    <property type="project" value="InterPro"/>
</dbReference>
<dbReference type="InParanoid" id="Q22XU8"/>